<dbReference type="EMBL" id="GBHO01016033">
    <property type="protein sequence ID" value="JAG27571.1"/>
    <property type="molecule type" value="Transcribed_RNA"/>
</dbReference>
<reference evidence="2" key="2">
    <citation type="submission" date="2014-07" db="EMBL/GenBank/DDBJ databases">
        <authorList>
            <person name="Hull J."/>
        </authorList>
    </citation>
    <scope>NUCLEOTIDE SEQUENCE</scope>
</reference>
<accession>A0A0A9Y7H4</accession>
<gene>
    <name evidence="2" type="ORF">CM83_133</name>
</gene>
<proteinExistence type="predicted"/>
<evidence type="ECO:0000313" key="2">
    <source>
        <dbReference type="EMBL" id="JAG27571.1"/>
    </source>
</evidence>
<feature type="non-terminal residue" evidence="2">
    <location>
        <position position="1"/>
    </location>
</feature>
<sequence length="121" mass="13889">QDTSTQAEESDTDKEYSSEANEVDSDGNDEYDVKDTFVASEIEDGNSRTYQEEVRRAVNLVQEQEEKRRRLLYNHDGEKKVAQLPDEIVMEPDSERLRTLRRGAVFDDDDGEEVVGNGKRT</sequence>
<feature type="compositionally biased region" description="Acidic residues" evidence="1">
    <location>
        <begin position="21"/>
        <end position="32"/>
    </location>
</feature>
<reference evidence="2" key="1">
    <citation type="journal article" date="2014" name="PLoS ONE">
        <title>Transcriptome-Based Identification of ABC Transporters in the Western Tarnished Plant Bug Lygus hesperus.</title>
        <authorList>
            <person name="Hull J.J."/>
            <person name="Chaney K."/>
            <person name="Geib S.M."/>
            <person name="Fabrick J.A."/>
            <person name="Brent C.S."/>
            <person name="Walsh D."/>
            <person name="Lavine L.C."/>
        </authorList>
    </citation>
    <scope>NUCLEOTIDE SEQUENCE</scope>
</reference>
<protein>
    <submittedName>
        <fullName evidence="2">Uncharacterized protein</fullName>
    </submittedName>
</protein>
<name>A0A0A9Y7H4_LYGHE</name>
<organism evidence="2">
    <name type="scientific">Lygus hesperus</name>
    <name type="common">Western plant bug</name>
    <dbReference type="NCBI Taxonomy" id="30085"/>
    <lineage>
        <taxon>Eukaryota</taxon>
        <taxon>Metazoa</taxon>
        <taxon>Ecdysozoa</taxon>
        <taxon>Arthropoda</taxon>
        <taxon>Hexapoda</taxon>
        <taxon>Insecta</taxon>
        <taxon>Pterygota</taxon>
        <taxon>Neoptera</taxon>
        <taxon>Paraneoptera</taxon>
        <taxon>Hemiptera</taxon>
        <taxon>Heteroptera</taxon>
        <taxon>Panheteroptera</taxon>
        <taxon>Cimicomorpha</taxon>
        <taxon>Miridae</taxon>
        <taxon>Mirini</taxon>
        <taxon>Lygus</taxon>
    </lineage>
</organism>
<dbReference type="AlphaFoldDB" id="A0A0A9Y7H4"/>
<evidence type="ECO:0000256" key="1">
    <source>
        <dbReference type="SAM" id="MobiDB-lite"/>
    </source>
</evidence>
<feature type="region of interest" description="Disordered" evidence="1">
    <location>
        <begin position="1"/>
        <end position="33"/>
    </location>
</feature>